<dbReference type="EMBL" id="KQ234463">
    <property type="protein sequence ID" value="KMZ77200.1"/>
    <property type="molecule type" value="Genomic_DNA"/>
</dbReference>
<accession>A0A0J9S366</accession>
<sequence>MSNRDYCRFLNQWVYHTKIKYNINEHPLSMFYLASHANIVRNGGENICPYYSYDTTLEEPLNIIKLENFQEDMQTIESILKRENDSITSCQKYICECVNIYKKMHNKYCTHAYKEHKKREDTCDKLKAFESAYMSFLFSNKTIRSKIPSLYAAENEHILICPSAIEKQAQELKSIQKQEPGSGLEPEPKDNLDSAEQSGSTIPFNATAVVGTMIGIPPFLGLIYRVNIMFT</sequence>
<proteinExistence type="predicted"/>
<name>A0A0J9S366_PLAVI</name>
<evidence type="ECO:0000313" key="3">
    <source>
        <dbReference type="Proteomes" id="UP000053562"/>
    </source>
</evidence>
<dbReference type="Proteomes" id="UP000053562">
    <property type="component" value="Unassembled WGS sequence"/>
</dbReference>
<evidence type="ECO:0000256" key="1">
    <source>
        <dbReference type="SAM" id="MobiDB-lite"/>
    </source>
</evidence>
<reference evidence="2 3" key="1">
    <citation type="submission" date="2011-08" db="EMBL/GenBank/DDBJ databases">
        <title>The Genome Sequence of Plasmodium vivax India VII.</title>
        <authorList>
            <consortium name="The Broad Institute Genome Sequencing Platform"/>
            <consortium name="The Broad Institute Genome Sequencing Center for Infectious Disease"/>
            <person name="Neafsey D."/>
            <person name="Carlton J."/>
            <person name="Barnwell J."/>
            <person name="Collins W."/>
            <person name="Escalante A."/>
            <person name="Mullikin J."/>
            <person name="Saul A."/>
            <person name="Guigo R."/>
            <person name="Camara F."/>
            <person name="Young S.K."/>
            <person name="Zeng Q."/>
            <person name="Gargeya S."/>
            <person name="Fitzgerald M."/>
            <person name="Haas B."/>
            <person name="Abouelleil A."/>
            <person name="Alvarado L."/>
            <person name="Arachchi H.M."/>
            <person name="Berlin A."/>
            <person name="Brown A."/>
            <person name="Chapman S.B."/>
            <person name="Chen Z."/>
            <person name="Dunbar C."/>
            <person name="Freedman E."/>
            <person name="Gearin G."/>
            <person name="Gellesch M."/>
            <person name="Goldberg J."/>
            <person name="Griggs A."/>
            <person name="Gujja S."/>
            <person name="Heiman D."/>
            <person name="Howarth C."/>
            <person name="Larson L."/>
            <person name="Lui A."/>
            <person name="MacDonald P.J.P."/>
            <person name="Montmayeur A."/>
            <person name="Murphy C."/>
            <person name="Neiman D."/>
            <person name="Pearson M."/>
            <person name="Priest M."/>
            <person name="Roberts A."/>
            <person name="Saif S."/>
            <person name="Shea T."/>
            <person name="Shenoy N."/>
            <person name="Sisk P."/>
            <person name="Stolte C."/>
            <person name="Sykes S."/>
            <person name="Wortman J."/>
            <person name="Nusbaum C."/>
            <person name="Birren B."/>
        </authorList>
    </citation>
    <scope>NUCLEOTIDE SEQUENCE [LARGE SCALE GENOMIC DNA]</scope>
    <source>
        <strain evidence="2 3">India VII</strain>
    </source>
</reference>
<evidence type="ECO:0000313" key="2">
    <source>
        <dbReference type="EMBL" id="KMZ77200.1"/>
    </source>
</evidence>
<gene>
    <name evidence="2" type="ORF">PVIIG_06116</name>
</gene>
<dbReference type="AlphaFoldDB" id="A0A0J9S366"/>
<feature type="region of interest" description="Disordered" evidence="1">
    <location>
        <begin position="175"/>
        <end position="198"/>
    </location>
</feature>
<organism evidence="2 3">
    <name type="scientific">Plasmodium vivax India VII</name>
    <dbReference type="NCBI Taxonomy" id="1077284"/>
    <lineage>
        <taxon>Eukaryota</taxon>
        <taxon>Sar</taxon>
        <taxon>Alveolata</taxon>
        <taxon>Apicomplexa</taxon>
        <taxon>Aconoidasida</taxon>
        <taxon>Haemosporida</taxon>
        <taxon>Plasmodiidae</taxon>
        <taxon>Plasmodium</taxon>
        <taxon>Plasmodium (Plasmodium)</taxon>
    </lineage>
</organism>
<protein>
    <submittedName>
        <fullName evidence="2">Uncharacterized protein</fullName>
    </submittedName>
</protein>